<evidence type="ECO:0000256" key="6">
    <source>
        <dbReference type="SAM" id="SignalP"/>
    </source>
</evidence>
<gene>
    <name evidence="7" type="ORF">RCOM_1179660</name>
</gene>
<protein>
    <submittedName>
        <fullName evidence="7">Uncharacterized protein</fullName>
    </submittedName>
</protein>
<organism evidence="7 8">
    <name type="scientific">Ricinus communis</name>
    <name type="common">Castor bean</name>
    <dbReference type="NCBI Taxonomy" id="3988"/>
    <lineage>
        <taxon>Eukaryota</taxon>
        <taxon>Viridiplantae</taxon>
        <taxon>Streptophyta</taxon>
        <taxon>Embryophyta</taxon>
        <taxon>Tracheophyta</taxon>
        <taxon>Spermatophyta</taxon>
        <taxon>Magnoliopsida</taxon>
        <taxon>eudicotyledons</taxon>
        <taxon>Gunneridae</taxon>
        <taxon>Pentapetalae</taxon>
        <taxon>rosids</taxon>
        <taxon>fabids</taxon>
        <taxon>Malpighiales</taxon>
        <taxon>Euphorbiaceae</taxon>
        <taxon>Acalyphoideae</taxon>
        <taxon>Acalypheae</taxon>
        <taxon>Ricinus</taxon>
    </lineage>
</organism>
<evidence type="ECO:0000256" key="1">
    <source>
        <dbReference type="ARBA" id="ARBA00004271"/>
    </source>
</evidence>
<keyword evidence="4 6" id="KW-0732">Signal</keyword>
<dbReference type="PANTHER" id="PTHR31279:SF58">
    <property type="entry name" value="PROTEIN EXORDIUM-LIKE 2"/>
    <property type="match status" value="1"/>
</dbReference>
<evidence type="ECO:0000256" key="5">
    <source>
        <dbReference type="ARBA" id="ARBA00023591"/>
    </source>
</evidence>
<keyword evidence="3" id="KW-0964">Secreted</keyword>
<proteinExistence type="inferred from homology"/>
<dbReference type="Proteomes" id="UP000008311">
    <property type="component" value="Unassembled WGS sequence"/>
</dbReference>
<dbReference type="eggNOG" id="KOG0017">
    <property type="taxonomic scope" value="Eukaryota"/>
</dbReference>
<evidence type="ECO:0000256" key="4">
    <source>
        <dbReference type="ARBA" id="ARBA00022729"/>
    </source>
</evidence>
<dbReference type="OrthoDB" id="2016249at2759"/>
<sequence>MLATSLLYPLLTTIALFLAPGSYAINQTQNHSSSLPSTSSTITYHGGHLLTEPSGINVYIIWYGAFSIEDRTSIIDFFDSFDQKDHEEPSVLTWWKTTASYKDKENNPVSGIVKLAKQAGDIYSFGKRLHRGEIQEIVNKKIKGDRLPVDYNGIYLVMTSKDVIVEKFCMGSCGFHETSVGPSNKRLVYAHVGDSSQCPGLCAWPYAIPAYGPPGPALVPPNGVAADGMIINIATVLAGAATNPYKDGYFQGDALAPLEAVTACPGMFGAGAYPGNPGHLIQDKESKASYNVHGENGKKFLLPAIWDFSSSSCKVIT</sequence>
<evidence type="ECO:0000313" key="8">
    <source>
        <dbReference type="Proteomes" id="UP000008311"/>
    </source>
</evidence>
<feature type="chain" id="PRO_5002889215" evidence="6">
    <location>
        <begin position="25"/>
        <end position="317"/>
    </location>
</feature>
<dbReference type="InterPro" id="IPR006766">
    <property type="entry name" value="EXORDIUM-like"/>
</dbReference>
<dbReference type="EMBL" id="EQ973909">
    <property type="protein sequence ID" value="EEF39317.1"/>
    <property type="molecule type" value="Genomic_DNA"/>
</dbReference>
<dbReference type="AlphaFoldDB" id="B9SAW3"/>
<reference evidence="8" key="1">
    <citation type="journal article" date="2010" name="Nat. Biotechnol.">
        <title>Draft genome sequence of the oilseed species Ricinus communis.</title>
        <authorList>
            <person name="Chan A.P."/>
            <person name="Crabtree J."/>
            <person name="Zhao Q."/>
            <person name="Lorenzi H."/>
            <person name="Orvis J."/>
            <person name="Puiu D."/>
            <person name="Melake-Berhan A."/>
            <person name="Jones K.M."/>
            <person name="Redman J."/>
            <person name="Chen G."/>
            <person name="Cahoon E.B."/>
            <person name="Gedil M."/>
            <person name="Stanke M."/>
            <person name="Haas B.J."/>
            <person name="Wortman J.R."/>
            <person name="Fraser-Liggett C.M."/>
            <person name="Ravel J."/>
            <person name="Rabinowicz P.D."/>
        </authorList>
    </citation>
    <scope>NUCLEOTIDE SEQUENCE [LARGE SCALE GENOMIC DNA]</scope>
    <source>
        <strain evidence="8">cv. Hale</strain>
    </source>
</reference>
<comment type="subcellular location">
    <subcellularLocation>
        <location evidence="1">Secreted</location>
        <location evidence="1">Extracellular space</location>
        <location evidence="1">Apoplast</location>
    </subcellularLocation>
</comment>
<dbReference type="OMA" id="CMGSCGF"/>
<keyword evidence="2" id="KW-0052">Apoplast</keyword>
<evidence type="ECO:0000256" key="2">
    <source>
        <dbReference type="ARBA" id="ARBA00022523"/>
    </source>
</evidence>
<evidence type="ECO:0000256" key="3">
    <source>
        <dbReference type="ARBA" id="ARBA00022525"/>
    </source>
</evidence>
<dbReference type="KEGG" id="rcu:8259917"/>
<dbReference type="InParanoid" id="B9SAW3"/>
<name>B9SAW3_RICCO</name>
<accession>B9SAW3</accession>
<dbReference type="Pfam" id="PF04674">
    <property type="entry name" value="Phi_1"/>
    <property type="match status" value="1"/>
</dbReference>
<keyword evidence="8" id="KW-1185">Reference proteome</keyword>
<dbReference type="GO" id="GO:0048046">
    <property type="term" value="C:apoplast"/>
    <property type="evidence" value="ECO:0007669"/>
    <property type="project" value="UniProtKB-SubCell"/>
</dbReference>
<evidence type="ECO:0000313" key="7">
    <source>
        <dbReference type="EMBL" id="EEF39317.1"/>
    </source>
</evidence>
<feature type="signal peptide" evidence="6">
    <location>
        <begin position="1"/>
        <end position="24"/>
    </location>
</feature>
<dbReference type="PANTHER" id="PTHR31279">
    <property type="entry name" value="PROTEIN EXORDIUM-LIKE 5"/>
    <property type="match status" value="1"/>
</dbReference>
<comment type="similarity">
    <text evidence="5">Belongs to the EXORDIUM family.</text>
</comment>